<feature type="compositionally biased region" description="Low complexity" evidence="1">
    <location>
        <begin position="89"/>
        <end position="113"/>
    </location>
</feature>
<dbReference type="InterPro" id="IPR028037">
    <property type="entry name" value="Antitoxin_Rv0909/MT0933"/>
</dbReference>
<organism evidence="2">
    <name type="scientific">Actinopolyspora erythraea</name>
    <dbReference type="NCBI Taxonomy" id="414996"/>
    <lineage>
        <taxon>Bacteria</taxon>
        <taxon>Bacillati</taxon>
        <taxon>Actinomycetota</taxon>
        <taxon>Actinomycetes</taxon>
        <taxon>Actinopolysporales</taxon>
        <taxon>Actinopolysporaceae</taxon>
        <taxon>Actinopolyspora</taxon>
    </lineage>
</organism>
<proteinExistence type="predicted"/>
<dbReference type="EMBL" id="KJ143520">
    <property type="protein sequence ID" value="AIS23793.1"/>
    <property type="molecule type" value="Genomic_DNA"/>
</dbReference>
<feature type="compositionally biased region" description="Basic and acidic residues" evidence="1">
    <location>
        <begin position="49"/>
        <end position="63"/>
    </location>
</feature>
<reference evidence="2" key="1">
    <citation type="journal article" date="2014" name="PLoS ONE">
        <title>Identification and Characterization of a New Erythromycin Biosynthetic Gene Cluster in Actinopolyspora erythraea YIM90600, a Novel Erythronolide-Producing Halophilic Actinomycete Isolated from Salt Field.</title>
        <authorList>
            <person name="Chen D."/>
            <person name="Feng J."/>
            <person name="Huang L."/>
            <person name="Zhang Q."/>
            <person name="Wu J."/>
            <person name="Zhu X."/>
            <person name="Duan Y."/>
            <person name="Xu Z."/>
        </authorList>
    </citation>
    <scope>NUCLEOTIDE SEQUENCE</scope>
    <source>
        <strain evidence="2">YIM90600</strain>
    </source>
</reference>
<accession>A0A096ZP66</accession>
<protein>
    <recommendedName>
        <fullName evidence="3">Antitoxin</fullName>
    </recommendedName>
</protein>
<feature type="compositionally biased region" description="Basic and acidic residues" evidence="1">
    <location>
        <begin position="30"/>
        <end position="42"/>
    </location>
</feature>
<name>A0A096ZP66_9ACTN</name>
<feature type="region of interest" description="Disordered" evidence="1">
    <location>
        <begin position="30"/>
        <end position="113"/>
    </location>
</feature>
<evidence type="ECO:0000313" key="2">
    <source>
        <dbReference type="EMBL" id="AIS23793.1"/>
    </source>
</evidence>
<evidence type="ECO:0008006" key="3">
    <source>
        <dbReference type="Google" id="ProtNLM"/>
    </source>
</evidence>
<sequence length="113" mass="12080">MATSEALEWAVHRLGEGEIDMSMMDKLKGLAGKSPDKVKQGIDKASTFADEKTGGKYHDKITKGTEQVRNFVDKQGSQSQGGQEGRQNPGQQGPDQSGDQSQGGQSQGGQSRQ</sequence>
<evidence type="ECO:0000256" key="1">
    <source>
        <dbReference type="SAM" id="MobiDB-lite"/>
    </source>
</evidence>
<dbReference type="AlphaFoldDB" id="A0A096ZP66"/>
<dbReference type="Pfam" id="PF14013">
    <property type="entry name" value="MT0933_antitox"/>
    <property type="match status" value="1"/>
</dbReference>